<accession>L0PE90</accession>
<evidence type="ECO:0000313" key="2">
    <source>
        <dbReference type="Proteomes" id="UP000010422"/>
    </source>
</evidence>
<dbReference type="VEuPathDB" id="FungiDB:PNEJI1_000807"/>
<sequence>MKKLSQKTHSSEQKIKSKTKNYWHKKELQKTYISKFSQSKCFNGYIDESAKSHLSKLEPLEDKKGSENSEKKLFLNNLTDETVQHITNGIQKISRENIHRS</sequence>
<dbReference type="EMBL" id="CAKM01000256">
    <property type="protein sequence ID" value="CCJ30547.1"/>
    <property type="molecule type" value="Genomic_DNA"/>
</dbReference>
<evidence type="ECO:0000313" key="1">
    <source>
        <dbReference type="EMBL" id="CCJ30547.1"/>
    </source>
</evidence>
<dbReference type="InParanoid" id="L0PE90"/>
<reference evidence="1 2" key="1">
    <citation type="journal article" date="2012" name="MBio">
        <title>De novo assembly of the Pneumocystis jirovecii genome from a single bronchoalveolar lavage fluid specimen from a patient.</title>
        <authorList>
            <person name="Cisse O.H."/>
            <person name="Pagni M."/>
            <person name="Hauser P.M."/>
        </authorList>
    </citation>
    <scope>NUCLEOTIDE SEQUENCE [LARGE SCALE GENOMIC DNA]</scope>
    <source>
        <strain evidence="1 2">SE8</strain>
    </source>
</reference>
<organism evidence="2">
    <name type="scientific">Pneumocystis jirovecii</name>
    <name type="common">Human pneumocystis pneumonia agent</name>
    <dbReference type="NCBI Taxonomy" id="42068"/>
    <lineage>
        <taxon>Eukaryota</taxon>
        <taxon>Fungi</taxon>
        <taxon>Dikarya</taxon>
        <taxon>Ascomycota</taxon>
        <taxon>Taphrinomycotina</taxon>
        <taxon>Pneumocystomycetes</taxon>
        <taxon>Pneumocystaceae</taxon>
        <taxon>Pneumocystis</taxon>
    </lineage>
</organism>
<proteinExistence type="predicted"/>
<dbReference type="AlphaFoldDB" id="L0PE90"/>
<gene>
    <name evidence="1" type="ORF">PNEJI1_000807</name>
</gene>
<dbReference type="Proteomes" id="UP000010422">
    <property type="component" value="Unassembled WGS sequence"/>
</dbReference>
<protein>
    <submittedName>
        <fullName evidence="1">Uncharacterized protein</fullName>
    </submittedName>
</protein>
<comment type="caution">
    <text evidence="1">The sequence shown here is derived from an EMBL/GenBank/DDBJ whole genome shotgun (WGS) entry which is preliminary data.</text>
</comment>
<name>L0PE90_PNEJI</name>